<reference evidence="1 2" key="1">
    <citation type="journal article" date="2014" name="Antonie Van Leeuwenhoek">
        <title>Hyphomonas beringensis sp. nov. and Hyphomonas chukchiensis sp. nov., isolated from surface seawater of the Bering Sea and Chukchi Sea.</title>
        <authorList>
            <person name="Li C."/>
            <person name="Lai Q."/>
            <person name="Li G."/>
            <person name="Dong C."/>
            <person name="Wang J."/>
            <person name="Liao Y."/>
            <person name="Shao Z."/>
        </authorList>
    </citation>
    <scope>NUCLEOTIDE SEQUENCE [LARGE SCALE GENOMIC DNA]</scope>
    <source>
        <strain evidence="1 2">MHS-2</strain>
    </source>
</reference>
<comment type="caution">
    <text evidence="1">The sequence shown here is derived from an EMBL/GenBank/DDBJ whole genome shotgun (WGS) entry which is preliminary data.</text>
</comment>
<dbReference type="STRING" id="1280950.HJO_05850"/>
<dbReference type="AlphaFoldDB" id="A0A059FRQ5"/>
<dbReference type="InterPro" id="IPR010836">
    <property type="entry name" value="SapC"/>
</dbReference>
<name>A0A059FRQ5_9PROT</name>
<dbReference type="RefSeq" id="WP_035614903.1">
    <property type="nucleotide sequence ID" value="NZ_ARYK01000002.1"/>
</dbReference>
<dbReference type="eggNOG" id="COG1262">
    <property type="taxonomic scope" value="Bacteria"/>
</dbReference>
<organism evidence="1 2">
    <name type="scientific">Hyphomonas johnsonii MHS-2</name>
    <dbReference type="NCBI Taxonomy" id="1280950"/>
    <lineage>
        <taxon>Bacteria</taxon>
        <taxon>Pseudomonadati</taxon>
        <taxon>Pseudomonadota</taxon>
        <taxon>Alphaproteobacteria</taxon>
        <taxon>Hyphomonadales</taxon>
        <taxon>Hyphomonadaceae</taxon>
        <taxon>Hyphomonas</taxon>
    </lineage>
</organism>
<dbReference type="Proteomes" id="UP000025171">
    <property type="component" value="Unassembled WGS sequence"/>
</dbReference>
<dbReference type="EMBL" id="ARYK01000002">
    <property type="protein sequence ID" value="KCZ93355.1"/>
    <property type="molecule type" value="Genomic_DNA"/>
</dbReference>
<dbReference type="PATRIC" id="fig|1280950.3.peg.1179"/>
<evidence type="ECO:0000313" key="2">
    <source>
        <dbReference type="Proteomes" id="UP000025171"/>
    </source>
</evidence>
<proteinExistence type="predicted"/>
<dbReference type="Pfam" id="PF07277">
    <property type="entry name" value="SapC"/>
    <property type="match status" value="1"/>
</dbReference>
<sequence>MTNTVLLNNIDHQDLKVLTGHGTDYGDQLNQTVVFPTEYAEVQREYPILFRKDDAGAFYSVALLGLDKGENLFLDESGWQGRYVPAIHQRGPFIIGFQDQEIDGETRREPVIYVDLDNPRVSRTQGQPLFLKHGGNTPYLQHVSHVLRVINKGAEIAAPMFAAFEQADLIEPASLDIRLDEHTVYTVPDVYSINEDKLAALEGPALTSLHRAGYLRAAYLVLASLPNVSRLIALKNARRATGA</sequence>
<protein>
    <submittedName>
        <fullName evidence="1">SapC family protein</fullName>
    </submittedName>
</protein>
<evidence type="ECO:0000313" key="1">
    <source>
        <dbReference type="EMBL" id="KCZ93355.1"/>
    </source>
</evidence>
<accession>A0A059FRQ5</accession>
<keyword evidence="2" id="KW-1185">Reference proteome</keyword>
<gene>
    <name evidence="1" type="ORF">HJO_05850</name>
</gene>
<dbReference type="OrthoDB" id="8888710at2"/>